<dbReference type="InterPro" id="IPR010620">
    <property type="entry name" value="SBBP_repeat"/>
</dbReference>
<name>A0A552UZ71_9FLAO</name>
<dbReference type="OrthoDB" id="9811934at2"/>
<protein>
    <submittedName>
        <fullName evidence="4">T9SS type A sorting domain-containing protein</fullName>
    </submittedName>
</protein>
<reference evidence="4 5" key="1">
    <citation type="submission" date="2019-07" db="EMBL/GenBank/DDBJ databases">
        <title>Flavobacterium sp. nov., isolated from glacier ice.</title>
        <authorList>
            <person name="Liu Q."/>
            <person name="Xin Y.-H."/>
        </authorList>
    </citation>
    <scope>NUCLEOTIDE SEQUENCE [LARGE SCALE GENOMIC DNA]</scope>
    <source>
        <strain evidence="4 5">ZT4R6</strain>
    </source>
</reference>
<dbReference type="PROSITE" id="PS50927">
    <property type="entry name" value="BULB_LECTIN"/>
    <property type="match status" value="1"/>
</dbReference>
<dbReference type="InterPro" id="IPR026444">
    <property type="entry name" value="Secre_tail"/>
</dbReference>
<organism evidence="4 5">
    <name type="scientific">Flavobacterium zepuense</name>
    <dbReference type="NCBI Taxonomy" id="2593302"/>
    <lineage>
        <taxon>Bacteria</taxon>
        <taxon>Pseudomonadati</taxon>
        <taxon>Bacteroidota</taxon>
        <taxon>Flavobacteriia</taxon>
        <taxon>Flavobacteriales</taxon>
        <taxon>Flavobacteriaceae</taxon>
        <taxon>Flavobacterium</taxon>
    </lineage>
</organism>
<dbReference type="Pfam" id="PF18962">
    <property type="entry name" value="Por_Secre_tail"/>
    <property type="match status" value="1"/>
</dbReference>
<comment type="caution">
    <text evidence="4">The sequence shown here is derived from an EMBL/GenBank/DDBJ whole genome shotgun (WGS) entry which is preliminary data.</text>
</comment>
<evidence type="ECO:0000313" key="5">
    <source>
        <dbReference type="Proteomes" id="UP000320643"/>
    </source>
</evidence>
<dbReference type="PANTHER" id="PTHR35580:SF1">
    <property type="entry name" value="PHYTASE-LIKE DOMAIN-CONTAINING PROTEIN"/>
    <property type="match status" value="1"/>
</dbReference>
<keyword evidence="1 2" id="KW-0732">Signal</keyword>
<evidence type="ECO:0000313" key="4">
    <source>
        <dbReference type="EMBL" id="TRW23526.1"/>
    </source>
</evidence>
<feature type="chain" id="PRO_5022181572" evidence="2">
    <location>
        <begin position="22"/>
        <end position="538"/>
    </location>
</feature>
<evidence type="ECO:0000256" key="1">
    <source>
        <dbReference type="ARBA" id="ARBA00022729"/>
    </source>
</evidence>
<sequence>MTKNYLALILCTLCSITNLFAQEPDPQWLWAHSAPALQSQGSSITTDTSGNSIVAGYFSGSITIGSQTFNGSSSSFDTPPYIAKYDNSGNVVWAKASSTGSGDVTAVLTDDNDNIYAIGHYTGIITFGDFTLQANANTSNIYIIKIAADGTILWGKNFIGDGLTVTDAAIDDNYLYLLGSYMASSVTFDTITLGSGTNSEVYTLKCDHDGIAVWAGQIGGNSALASSSISLDNQGNFYISGSLLSSQITLGTATYTNAGEIDIFIAKYNASNLLVWGTTIGGPTTDYTSRISTDNEGNVYVQMQSFMPDFNIGNTNLTPFGNWDCILTKFDTNGNIVWAQQIGGSGNDTNYGGVITDQEGNIYLSGFTPSSQFTIGNTTQTFTTPVLYTSKLNNAGNLIWIETATSNLLGATSPTEMALDGDNNLMITGMYYYNLVVGNINLQNQNQVNMFVAKLGQESTSGIASVTAKEINIYPNPTKNILNIQSFDSANSQFSITDVMGRLVKSGTINNQTIDVSSLPSGLYILAIDGKSTKFIKE</sequence>
<dbReference type="Proteomes" id="UP000320643">
    <property type="component" value="Unassembled WGS sequence"/>
</dbReference>
<feature type="signal peptide" evidence="2">
    <location>
        <begin position="1"/>
        <end position="21"/>
    </location>
</feature>
<dbReference type="AlphaFoldDB" id="A0A552UZ71"/>
<gene>
    <name evidence="4" type="ORF">FMM05_12760</name>
</gene>
<accession>A0A552UZ71</accession>
<dbReference type="InterPro" id="IPR052918">
    <property type="entry name" value="Motility_Chemotaxis_Reg"/>
</dbReference>
<dbReference type="NCBIfam" id="TIGR04183">
    <property type="entry name" value="Por_Secre_tail"/>
    <property type="match status" value="1"/>
</dbReference>
<dbReference type="PANTHER" id="PTHR35580">
    <property type="entry name" value="CELL SURFACE GLYCOPROTEIN (S-LAYER PROTEIN)-LIKE PROTEIN"/>
    <property type="match status" value="1"/>
</dbReference>
<dbReference type="Gene3D" id="2.120.10.30">
    <property type="entry name" value="TolB, C-terminal domain"/>
    <property type="match status" value="1"/>
</dbReference>
<evidence type="ECO:0000256" key="2">
    <source>
        <dbReference type="SAM" id="SignalP"/>
    </source>
</evidence>
<keyword evidence="5" id="KW-1185">Reference proteome</keyword>
<proteinExistence type="predicted"/>
<dbReference type="RefSeq" id="WP_143373783.1">
    <property type="nucleotide sequence ID" value="NZ_VJVZ01000008.1"/>
</dbReference>
<evidence type="ECO:0000259" key="3">
    <source>
        <dbReference type="PROSITE" id="PS50927"/>
    </source>
</evidence>
<feature type="domain" description="Bulb-type lectin" evidence="3">
    <location>
        <begin position="228"/>
        <end position="377"/>
    </location>
</feature>
<dbReference type="InterPro" id="IPR011042">
    <property type="entry name" value="6-blade_b-propeller_TolB-like"/>
</dbReference>
<dbReference type="InterPro" id="IPR001480">
    <property type="entry name" value="Bulb-type_lectin_dom"/>
</dbReference>
<dbReference type="EMBL" id="VJVZ01000008">
    <property type="protein sequence ID" value="TRW23526.1"/>
    <property type="molecule type" value="Genomic_DNA"/>
</dbReference>
<dbReference type="Pfam" id="PF06739">
    <property type="entry name" value="SBBP"/>
    <property type="match status" value="1"/>
</dbReference>